<dbReference type="InterPro" id="IPR036259">
    <property type="entry name" value="MFS_trans_sf"/>
</dbReference>
<feature type="transmembrane region" description="Helical" evidence="3">
    <location>
        <begin position="180"/>
        <end position="200"/>
    </location>
</feature>
<feature type="transmembrane region" description="Helical" evidence="3">
    <location>
        <begin position="120"/>
        <end position="142"/>
    </location>
</feature>
<dbReference type="Pfam" id="PF07690">
    <property type="entry name" value="MFS_1"/>
    <property type="match status" value="1"/>
</dbReference>
<evidence type="ECO:0000256" key="1">
    <source>
        <dbReference type="ARBA" id="ARBA00004141"/>
    </source>
</evidence>
<feature type="transmembrane region" description="Helical" evidence="3">
    <location>
        <begin position="149"/>
        <end position="168"/>
    </location>
</feature>
<dbReference type="InterPro" id="IPR011701">
    <property type="entry name" value="MFS"/>
</dbReference>
<dbReference type="InterPro" id="IPR050327">
    <property type="entry name" value="Proton-linked_MCT"/>
</dbReference>
<feature type="transmembrane region" description="Helical" evidence="3">
    <location>
        <begin position="226"/>
        <end position="248"/>
    </location>
</feature>
<feature type="transmembrane region" description="Helical" evidence="3">
    <location>
        <begin position="21"/>
        <end position="49"/>
    </location>
</feature>
<comment type="similarity">
    <text evidence="2">Belongs to the major facilitator superfamily. Monocarboxylate porter (TC 2.A.1.13) family.</text>
</comment>
<accession>A0ABR3Z050</accession>
<evidence type="ECO:0000256" key="2">
    <source>
        <dbReference type="ARBA" id="ARBA00006727"/>
    </source>
</evidence>
<comment type="subcellular location">
    <subcellularLocation>
        <location evidence="1">Membrane</location>
        <topology evidence="1">Multi-pass membrane protein</topology>
    </subcellularLocation>
</comment>
<keyword evidence="3" id="KW-0812">Transmembrane</keyword>
<evidence type="ECO:0000313" key="6">
    <source>
        <dbReference type="Proteomes" id="UP001583186"/>
    </source>
</evidence>
<feature type="transmembrane region" description="Helical" evidence="3">
    <location>
        <begin position="61"/>
        <end position="84"/>
    </location>
</feature>
<evidence type="ECO:0000256" key="3">
    <source>
        <dbReference type="SAM" id="Phobius"/>
    </source>
</evidence>
<name>A0ABR3Z050_9PEZI</name>
<comment type="caution">
    <text evidence="5">The sequence shown here is derived from an EMBL/GenBank/DDBJ whole genome shotgun (WGS) entry which is preliminary data.</text>
</comment>
<gene>
    <name evidence="5" type="ORF">Sste5346_006391</name>
</gene>
<dbReference type="InterPro" id="IPR020846">
    <property type="entry name" value="MFS_dom"/>
</dbReference>
<reference evidence="5 6" key="1">
    <citation type="journal article" date="2024" name="IMA Fungus">
        <title>IMA Genome - F19 : A genome assembly and annotation guide to empower mycologists, including annotated draft genome sequences of Ceratocystis pirilliformis, Diaporthe australafricana, Fusarium ophioides, Paecilomyces lecythidis, and Sporothrix stenoceras.</title>
        <authorList>
            <person name="Aylward J."/>
            <person name="Wilson A.M."/>
            <person name="Visagie C.M."/>
            <person name="Spraker J."/>
            <person name="Barnes I."/>
            <person name="Buitendag C."/>
            <person name="Ceriani C."/>
            <person name="Del Mar Angel L."/>
            <person name="du Plessis D."/>
            <person name="Fuchs T."/>
            <person name="Gasser K."/>
            <person name="Kramer D."/>
            <person name="Li W."/>
            <person name="Munsamy K."/>
            <person name="Piso A."/>
            <person name="Price J.L."/>
            <person name="Sonnekus B."/>
            <person name="Thomas C."/>
            <person name="van der Nest A."/>
            <person name="van Dijk A."/>
            <person name="van Heerden A."/>
            <person name="van Vuuren N."/>
            <person name="Yilmaz N."/>
            <person name="Duong T.A."/>
            <person name="van der Merwe N.A."/>
            <person name="Wingfield M.J."/>
            <person name="Wingfield B.D."/>
        </authorList>
    </citation>
    <scope>NUCLEOTIDE SEQUENCE [LARGE SCALE GENOMIC DNA]</scope>
    <source>
        <strain evidence="5 6">CMW 5346</strain>
    </source>
</reference>
<dbReference type="EMBL" id="JAWCUI010000037">
    <property type="protein sequence ID" value="KAL1893561.1"/>
    <property type="molecule type" value="Genomic_DNA"/>
</dbReference>
<feature type="transmembrane region" description="Helical" evidence="3">
    <location>
        <begin position="91"/>
        <end position="114"/>
    </location>
</feature>
<dbReference type="Proteomes" id="UP001583186">
    <property type="component" value="Unassembled WGS sequence"/>
</dbReference>
<keyword evidence="3" id="KW-1133">Transmembrane helix</keyword>
<evidence type="ECO:0000259" key="4">
    <source>
        <dbReference type="PROSITE" id="PS50850"/>
    </source>
</evidence>
<proteinExistence type="inferred from homology"/>
<dbReference type="SUPFAM" id="SSF103473">
    <property type="entry name" value="MFS general substrate transporter"/>
    <property type="match status" value="1"/>
</dbReference>
<dbReference type="PROSITE" id="PS50850">
    <property type="entry name" value="MFS"/>
    <property type="match status" value="1"/>
</dbReference>
<dbReference type="Gene3D" id="1.20.1250.20">
    <property type="entry name" value="MFS general substrate transporter like domains"/>
    <property type="match status" value="2"/>
</dbReference>
<sequence>MRSSPAFVDDDPSYPEGGREAWSVVFGSFCAQMCVFGVINTSAVFQLYFAENQLRMYDASAIGWIFSLYLFLVYFVGMQVGPLFDQYGPRLLVGCGCILLALSMFLLGFCSAYYQIMLDFSVLGGLGGALINSPSLGAVAHFFHARRGLATGLSTTAGGIGGVVFPLLLRSLLPRIGFAWATRVVGFIVLGLAVPATLLVRSRLPPRARDTAALWPDFSMFRNAKFALLCLSIFFIEYGVLIPLAYIVSYAASFDQNTETSYVLPALLNAGSTAGRVIPGLLADKMGRFNVLILSVGLSEATLAWCRCA</sequence>
<evidence type="ECO:0000313" key="5">
    <source>
        <dbReference type="EMBL" id="KAL1893561.1"/>
    </source>
</evidence>
<feature type="domain" description="Major facilitator superfamily (MFS) profile" evidence="4">
    <location>
        <begin position="20"/>
        <end position="309"/>
    </location>
</feature>
<organism evidence="5 6">
    <name type="scientific">Sporothrix stenoceras</name>
    <dbReference type="NCBI Taxonomy" id="5173"/>
    <lineage>
        <taxon>Eukaryota</taxon>
        <taxon>Fungi</taxon>
        <taxon>Dikarya</taxon>
        <taxon>Ascomycota</taxon>
        <taxon>Pezizomycotina</taxon>
        <taxon>Sordariomycetes</taxon>
        <taxon>Sordariomycetidae</taxon>
        <taxon>Ophiostomatales</taxon>
        <taxon>Ophiostomataceae</taxon>
        <taxon>Sporothrix</taxon>
    </lineage>
</organism>
<protein>
    <recommendedName>
        <fullName evidence="4">Major facilitator superfamily (MFS) profile domain-containing protein</fullName>
    </recommendedName>
</protein>
<dbReference type="PANTHER" id="PTHR11360:SF177">
    <property type="entry name" value="RIBOFLAVIN TRANSPORTER MCH5"/>
    <property type="match status" value="1"/>
</dbReference>
<keyword evidence="6" id="KW-1185">Reference proteome</keyword>
<dbReference type="PANTHER" id="PTHR11360">
    <property type="entry name" value="MONOCARBOXYLATE TRANSPORTER"/>
    <property type="match status" value="1"/>
</dbReference>
<keyword evidence="3" id="KW-0472">Membrane</keyword>